<keyword evidence="2" id="KW-1185">Reference proteome</keyword>
<comment type="caution">
    <text evidence="1">The sequence shown here is derived from an EMBL/GenBank/DDBJ whole genome shotgun (WGS) entry which is preliminary data.</text>
</comment>
<dbReference type="Proteomes" id="UP001234297">
    <property type="component" value="Chromosome 1"/>
</dbReference>
<name>A0ACC2MSQ6_PERAE</name>
<reference evidence="1 2" key="1">
    <citation type="journal article" date="2022" name="Hortic Res">
        <title>A haplotype resolved chromosomal level avocado genome allows analysis of novel avocado genes.</title>
        <authorList>
            <person name="Nath O."/>
            <person name="Fletcher S.J."/>
            <person name="Hayward A."/>
            <person name="Shaw L.M."/>
            <person name="Masouleh A.K."/>
            <person name="Furtado A."/>
            <person name="Henry R.J."/>
            <person name="Mitter N."/>
        </authorList>
    </citation>
    <scope>NUCLEOTIDE SEQUENCE [LARGE SCALE GENOMIC DNA]</scope>
    <source>
        <strain evidence="2">cv. Hass</strain>
    </source>
</reference>
<evidence type="ECO:0000313" key="2">
    <source>
        <dbReference type="Proteomes" id="UP001234297"/>
    </source>
</evidence>
<accession>A0ACC2MSQ6</accession>
<dbReference type="EMBL" id="CM056809">
    <property type="protein sequence ID" value="KAJ8648807.1"/>
    <property type="molecule type" value="Genomic_DNA"/>
</dbReference>
<protein>
    <submittedName>
        <fullName evidence="1">Uncharacterized protein</fullName>
    </submittedName>
</protein>
<gene>
    <name evidence="1" type="ORF">MRB53_001830</name>
</gene>
<organism evidence="1 2">
    <name type="scientific">Persea americana</name>
    <name type="common">Avocado</name>
    <dbReference type="NCBI Taxonomy" id="3435"/>
    <lineage>
        <taxon>Eukaryota</taxon>
        <taxon>Viridiplantae</taxon>
        <taxon>Streptophyta</taxon>
        <taxon>Embryophyta</taxon>
        <taxon>Tracheophyta</taxon>
        <taxon>Spermatophyta</taxon>
        <taxon>Magnoliopsida</taxon>
        <taxon>Magnoliidae</taxon>
        <taxon>Laurales</taxon>
        <taxon>Lauraceae</taxon>
        <taxon>Persea</taxon>
    </lineage>
</organism>
<proteinExistence type="predicted"/>
<evidence type="ECO:0000313" key="1">
    <source>
        <dbReference type="EMBL" id="KAJ8648807.1"/>
    </source>
</evidence>
<sequence>MEVGFLPNGELGVYIGSGLNVSQETQRDLDNQNGKGDSVCSEEDGDQSSVLFGWVVVWGDAIDGLVVDGNEKVTKVVLIMGERLMEIAGVERSDLRVVLRASREKCTG</sequence>